<evidence type="ECO:0000313" key="2">
    <source>
        <dbReference type="Proteomes" id="UP001595699"/>
    </source>
</evidence>
<proteinExistence type="predicted"/>
<gene>
    <name evidence="1" type="ORF">ACFOUW_34770</name>
</gene>
<dbReference type="RefSeq" id="WP_205121733.1">
    <property type="nucleotide sequence ID" value="NZ_JAFBCM010000001.1"/>
</dbReference>
<dbReference type="Proteomes" id="UP001595699">
    <property type="component" value="Unassembled WGS sequence"/>
</dbReference>
<dbReference type="EMBL" id="JBHRZH010000047">
    <property type="protein sequence ID" value="MFC3766041.1"/>
    <property type="molecule type" value="Genomic_DNA"/>
</dbReference>
<protein>
    <submittedName>
        <fullName evidence="1">SUKH-3 domain-containing protein</fullName>
    </submittedName>
</protein>
<name>A0ABV7YMW8_9ACTN</name>
<comment type="caution">
    <text evidence="1">The sequence shown here is derived from an EMBL/GenBank/DDBJ whole genome shotgun (WGS) entry which is preliminary data.</text>
</comment>
<sequence length="145" mass="15881">MTTVERFAPEVESVLREAGWSEGRRAESRVAAFSAVVDALLEFGGLYVIQDGPGRHVRRRPFALDPALDATSTKTLAELKGLLGHRVFPLGMEGDHDAILVIDETGRVFSIDHAGEWFLGATIDDALVTLVTGRLPPRLDDDGRW</sequence>
<reference evidence="2" key="1">
    <citation type="journal article" date="2019" name="Int. J. Syst. Evol. Microbiol.">
        <title>The Global Catalogue of Microorganisms (GCM) 10K type strain sequencing project: providing services to taxonomists for standard genome sequencing and annotation.</title>
        <authorList>
            <consortium name="The Broad Institute Genomics Platform"/>
            <consortium name="The Broad Institute Genome Sequencing Center for Infectious Disease"/>
            <person name="Wu L."/>
            <person name="Ma J."/>
        </authorList>
    </citation>
    <scope>NUCLEOTIDE SEQUENCE [LARGE SCALE GENOMIC DNA]</scope>
    <source>
        <strain evidence="2">CGMCC 4.7241</strain>
    </source>
</reference>
<dbReference type="Pfam" id="PF14433">
    <property type="entry name" value="SUKH-3"/>
    <property type="match status" value="1"/>
</dbReference>
<accession>A0ABV7YMW8</accession>
<keyword evidence="2" id="KW-1185">Reference proteome</keyword>
<dbReference type="InterPro" id="IPR025850">
    <property type="entry name" value="SUKH-3"/>
</dbReference>
<evidence type="ECO:0000313" key="1">
    <source>
        <dbReference type="EMBL" id="MFC3766041.1"/>
    </source>
</evidence>
<organism evidence="1 2">
    <name type="scientific">Tenggerimyces flavus</name>
    <dbReference type="NCBI Taxonomy" id="1708749"/>
    <lineage>
        <taxon>Bacteria</taxon>
        <taxon>Bacillati</taxon>
        <taxon>Actinomycetota</taxon>
        <taxon>Actinomycetes</taxon>
        <taxon>Propionibacteriales</taxon>
        <taxon>Nocardioidaceae</taxon>
        <taxon>Tenggerimyces</taxon>
    </lineage>
</organism>